<keyword evidence="2" id="KW-0418">Kinase</keyword>
<evidence type="ECO:0000313" key="4">
    <source>
        <dbReference type="EMBL" id="MXQ73349.1"/>
    </source>
</evidence>
<dbReference type="InterPro" id="IPR011611">
    <property type="entry name" value="PfkB_dom"/>
</dbReference>
<dbReference type="GO" id="GO:0006355">
    <property type="term" value="P:regulation of DNA-templated transcription"/>
    <property type="evidence" value="ECO:0007669"/>
    <property type="project" value="InterPro"/>
</dbReference>
<dbReference type="CDD" id="cd01941">
    <property type="entry name" value="YeiC_kinase_like"/>
    <property type="match status" value="1"/>
</dbReference>
<keyword evidence="5" id="KW-1185">Reference proteome</keyword>
<dbReference type="InterPro" id="IPR036388">
    <property type="entry name" value="WH-like_DNA-bd_sf"/>
</dbReference>
<feature type="domain" description="HTH crp-type" evidence="3">
    <location>
        <begin position="9"/>
        <end position="56"/>
    </location>
</feature>
<proteinExistence type="predicted"/>
<dbReference type="SUPFAM" id="SSF46785">
    <property type="entry name" value="Winged helix' DNA-binding domain"/>
    <property type="match status" value="1"/>
</dbReference>
<reference evidence="4 5" key="2">
    <citation type="submission" date="2020-01" db="EMBL/GenBank/DDBJ databases">
        <title>Clostridiaceae sp. nov. isolated from the gut of human by culturomics.</title>
        <authorList>
            <person name="Chang Y."/>
        </authorList>
    </citation>
    <scope>NUCLEOTIDE SEQUENCE [LARGE SCALE GENOMIC DNA]</scope>
    <source>
        <strain evidence="4 5">DONG20-135</strain>
    </source>
</reference>
<evidence type="ECO:0000256" key="2">
    <source>
        <dbReference type="ARBA" id="ARBA00022777"/>
    </source>
</evidence>
<dbReference type="Pfam" id="PF00294">
    <property type="entry name" value="PfkB"/>
    <property type="match status" value="1"/>
</dbReference>
<dbReference type="GO" id="GO:0016301">
    <property type="term" value="F:kinase activity"/>
    <property type="evidence" value="ECO:0007669"/>
    <property type="project" value="UniProtKB-KW"/>
</dbReference>
<dbReference type="Proteomes" id="UP000434036">
    <property type="component" value="Unassembled WGS sequence"/>
</dbReference>
<reference evidence="4 5" key="1">
    <citation type="submission" date="2019-12" db="EMBL/GenBank/DDBJ databases">
        <authorList>
            <person name="Yang R."/>
        </authorList>
    </citation>
    <scope>NUCLEOTIDE SEQUENCE [LARGE SCALE GENOMIC DNA]</scope>
    <source>
        <strain evidence="4 5">DONG20-135</strain>
    </source>
</reference>
<gene>
    <name evidence="4" type="ORF">GSF08_05320</name>
</gene>
<accession>A0A6N8U9T8</accession>
<dbReference type="PROSITE" id="PS00584">
    <property type="entry name" value="PFKB_KINASES_2"/>
    <property type="match status" value="1"/>
</dbReference>
<evidence type="ECO:0000256" key="1">
    <source>
        <dbReference type="ARBA" id="ARBA00022679"/>
    </source>
</evidence>
<dbReference type="GO" id="GO:0003677">
    <property type="term" value="F:DNA binding"/>
    <property type="evidence" value="ECO:0007669"/>
    <property type="project" value="InterPro"/>
</dbReference>
<name>A0A6N8U9T8_9FIRM</name>
<dbReference type="SMART" id="SM00419">
    <property type="entry name" value="HTH_CRP"/>
    <property type="match status" value="1"/>
</dbReference>
<dbReference type="Pfam" id="PF13412">
    <property type="entry name" value="HTH_24"/>
    <property type="match status" value="1"/>
</dbReference>
<sequence>MTDRERQILAWIEENPMISQQELASLAGITRSSVAVHISRLMKQGLIQGKGYIIQKDPYMVVVGGANMDISGRPYKKLIYQDSNPGCTHLSHGGVGRNIAHNLALLGEDVKLLTAFGEDDYASMISEGCRNAGIDISYAVTIPQAKTSTYLFIADEQGDMVLAVSDMDIYQHITPELIAGKQRLIDGASVLIADTNISRESLHYLAENCPCPLFIDPVSTTKARKLEGMLSHIHTLKPNRIEAELLSGIPIKCEADLKKAADKLLEEGIQQVFISLGADGVYCADRKEHIHLKAPKQEIVNTTGAGDSFMAALAWGWKQGYSLLDQARAGMSAASICIQDEATISSKLNQESILETMKVHK</sequence>
<comment type="caution">
    <text evidence="4">The sequence shown here is derived from an EMBL/GenBank/DDBJ whole genome shotgun (WGS) entry which is preliminary data.</text>
</comment>
<dbReference type="InterPro" id="IPR036390">
    <property type="entry name" value="WH_DNA-bd_sf"/>
</dbReference>
<dbReference type="PROSITE" id="PS00583">
    <property type="entry name" value="PFKB_KINASES_1"/>
    <property type="match status" value="1"/>
</dbReference>
<dbReference type="EMBL" id="WUUQ01000002">
    <property type="protein sequence ID" value="MXQ73349.1"/>
    <property type="molecule type" value="Genomic_DNA"/>
</dbReference>
<dbReference type="Gene3D" id="3.40.1190.20">
    <property type="match status" value="1"/>
</dbReference>
<dbReference type="InterPro" id="IPR012318">
    <property type="entry name" value="HTH_CRP"/>
</dbReference>
<dbReference type="AlphaFoldDB" id="A0A6N8U9T8"/>
<evidence type="ECO:0000313" key="5">
    <source>
        <dbReference type="Proteomes" id="UP000434036"/>
    </source>
</evidence>
<dbReference type="RefSeq" id="WP_160624807.1">
    <property type="nucleotide sequence ID" value="NZ_WUUQ01000002.1"/>
</dbReference>
<organism evidence="4 5">
    <name type="scientific">Copranaerobaculum intestinale</name>
    <dbReference type="NCBI Taxonomy" id="2692629"/>
    <lineage>
        <taxon>Bacteria</taxon>
        <taxon>Bacillati</taxon>
        <taxon>Bacillota</taxon>
        <taxon>Erysipelotrichia</taxon>
        <taxon>Erysipelotrichales</taxon>
        <taxon>Erysipelotrichaceae</taxon>
        <taxon>Copranaerobaculum</taxon>
    </lineage>
</organism>
<protein>
    <submittedName>
        <fullName evidence="4">Winged helix-turn-helix transcriptional regulator</fullName>
    </submittedName>
</protein>
<dbReference type="Gene3D" id="1.10.10.10">
    <property type="entry name" value="Winged helix-like DNA-binding domain superfamily/Winged helix DNA-binding domain"/>
    <property type="match status" value="1"/>
</dbReference>
<dbReference type="InterPro" id="IPR002173">
    <property type="entry name" value="Carboh/pur_kinase_PfkB_CS"/>
</dbReference>
<evidence type="ECO:0000259" key="3">
    <source>
        <dbReference type="SMART" id="SM00419"/>
    </source>
</evidence>
<dbReference type="InterPro" id="IPR029056">
    <property type="entry name" value="Ribokinase-like"/>
</dbReference>
<dbReference type="PANTHER" id="PTHR10584:SF166">
    <property type="entry name" value="RIBOKINASE"/>
    <property type="match status" value="1"/>
</dbReference>
<dbReference type="SUPFAM" id="SSF53613">
    <property type="entry name" value="Ribokinase-like"/>
    <property type="match status" value="1"/>
</dbReference>
<keyword evidence="1" id="KW-0808">Transferase</keyword>
<dbReference type="PANTHER" id="PTHR10584">
    <property type="entry name" value="SUGAR KINASE"/>
    <property type="match status" value="1"/>
</dbReference>